<dbReference type="Gene3D" id="3.90.226.10">
    <property type="entry name" value="2-enoyl-CoA Hydratase, Chain A, domain 1"/>
    <property type="match status" value="1"/>
</dbReference>
<dbReference type="SUPFAM" id="SSF52096">
    <property type="entry name" value="ClpP/crotonase"/>
    <property type="match status" value="1"/>
</dbReference>
<accession>A0A0D2NEF9</accession>
<dbReference type="InterPro" id="IPR029045">
    <property type="entry name" value="ClpP/crotonase-like_dom_sf"/>
</dbReference>
<dbReference type="PANTHER" id="PTHR43113">
    <property type="entry name" value="NUCLEOSIDE-DIPHOSPHATE-SUGAR EPIMERASE"/>
    <property type="match status" value="1"/>
</dbReference>
<organism evidence="5 6">
    <name type="scientific">Gossypium raimondii</name>
    <name type="common">Peruvian cotton</name>
    <name type="synonym">Gossypium klotzschianum subsp. raimondii</name>
    <dbReference type="NCBI Taxonomy" id="29730"/>
    <lineage>
        <taxon>Eukaryota</taxon>
        <taxon>Viridiplantae</taxon>
        <taxon>Streptophyta</taxon>
        <taxon>Embryophyta</taxon>
        <taxon>Tracheophyta</taxon>
        <taxon>Spermatophyta</taxon>
        <taxon>Magnoliopsida</taxon>
        <taxon>eudicotyledons</taxon>
        <taxon>Gunneridae</taxon>
        <taxon>Pentapetalae</taxon>
        <taxon>rosids</taxon>
        <taxon>malvids</taxon>
        <taxon>Malvales</taxon>
        <taxon>Malvaceae</taxon>
        <taxon>Malvoideae</taxon>
        <taxon>Gossypium</taxon>
    </lineage>
</organism>
<dbReference type="Proteomes" id="UP000032304">
    <property type="component" value="Chromosome 5"/>
</dbReference>
<dbReference type="InterPro" id="IPR010198">
    <property type="entry name" value="DHNA-CoA_synthase_MenB"/>
</dbReference>
<dbReference type="InterPro" id="IPR018376">
    <property type="entry name" value="Enoyl-CoA_hyd/isom_CS"/>
</dbReference>
<evidence type="ECO:0000256" key="1">
    <source>
        <dbReference type="ARBA" id="ARBA00000177"/>
    </source>
</evidence>
<keyword evidence="2" id="KW-0456">Lyase</keyword>
<protein>
    <recommendedName>
        <fullName evidence="3">1,4-dihydroxy-2-naphthoyl-CoA synthase</fullName>
        <ecNumber evidence="3">4.1.3.36</ecNumber>
    </recommendedName>
</protein>
<comment type="catalytic activity">
    <reaction evidence="1">
        <text>2-succinylbenzoyl-CoA + H(+) = 1,4-dihydroxy-2-naphthoyl-CoA + H2O</text>
        <dbReference type="Rhea" id="RHEA:26562"/>
        <dbReference type="ChEBI" id="CHEBI:15377"/>
        <dbReference type="ChEBI" id="CHEBI:15378"/>
        <dbReference type="ChEBI" id="CHEBI:57364"/>
        <dbReference type="ChEBI" id="CHEBI:58897"/>
        <dbReference type="EC" id="4.1.3.36"/>
    </reaction>
</comment>
<dbReference type="EMBL" id="CM001744">
    <property type="protein sequence ID" value="KJB31007.1"/>
    <property type="molecule type" value="Genomic_DNA"/>
</dbReference>
<keyword evidence="6" id="KW-1185">Reference proteome</keyword>
<dbReference type="GO" id="GO:0008935">
    <property type="term" value="F:1,4-dihydroxy-2-naphthoyl-CoA synthase activity"/>
    <property type="evidence" value="ECO:0007669"/>
    <property type="project" value="UniProtKB-EC"/>
</dbReference>
<dbReference type="eggNOG" id="KOG1680">
    <property type="taxonomic scope" value="Eukaryota"/>
</dbReference>
<dbReference type="AlphaFoldDB" id="A0A0D2NEF9"/>
<evidence type="ECO:0000256" key="4">
    <source>
        <dbReference type="RuleBase" id="RU003707"/>
    </source>
</evidence>
<name>A0A0D2NEF9_GOSRA</name>
<proteinExistence type="inferred from homology"/>
<dbReference type="GO" id="GO:0009234">
    <property type="term" value="P:menaquinone biosynthetic process"/>
    <property type="evidence" value="ECO:0007669"/>
    <property type="project" value="InterPro"/>
</dbReference>
<dbReference type="Pfam" id="PF00378">
    <property type="entry name" value="ECH_1"/>
    <property type="match status" value="1"/>
</dbReference>
<reference evidence="5 6" key="1">
    <citation type="journal article" date="2012" name="Nature">
        <title>Repeated polyploidization of Gossypium genomes and the evolution of spinnable cotton fibres.</title>
        <authorList>
            <person name="Paterson A.H."/>
            <person name="Wendel J.F."/>
            <person name="Gundlach H."/>
            <person name="Guo H."/>
            <person name="Jenkins J."/>
            <person name="Jin D."/>
            <person name="Llewellyn D."/>
            <person name="Showmaker K.C."/>
            <person name="Shu S."/>
            <person name="Udall J."/>
            <person name="Yoo M.J."/>
            <person name="Byers R."/>
            <person name="Chen W."/>
            <person name="Doron-Faigenboim A."/>
            <person name="Duke M.V."/>
            <person name="Gong L."/>
            <person name="Grimwood J."/>
            <person name="Grover C."/>
            <person name="Grupp K."/>
            <person name="Hu G."/>
            <person name="Lee T.H."/>
            <person name="Li J."/>
            <person name="Lin L."/>
            <person name="Liu T."/>
            <person name="Marler B.S."/>
            <person name="Page J.T."/>
            <person name="Roberts A.W."/>
            <person name="Romanel E."/>
            <person name="Sanders W.S."/>
            <person name="Szadkowski E."/>
            <person name="Tan X."/>
            <person name="Tang H."/>
            <person name="Xu C."/>
            <person name="Wang J."/>
            <person name="Wang Z."/>
            <person name="Zhang D."/>
            <person name="Zhang L."/>
            <person name="Ashrafi H."/>
            <person name="Bedon F."/>
            <person name="Bowers J.E."/>
            <person name="Brubaker C.L."/>
            <person name="Chee P.W."/>
            <person name="Das S."/>
            <person name="Gingle A.R."/>
            <person name="Haigler C.H."/>
            <person name="Harker D."/>
            <person name="Hoffmann L.V."/>
            <person name="Hovav R."/>
            <person name="Jones D.C."/>
            <person name="Lemke C."/>
            <person name="Mansoor S."/>
            <person name="ur Rahman M."/>
            <person name="Rainville L.N."/>
            <person name="Rambani A."/>
            <person name="Reddy U.K."/>
            <person name="Rong J.K."/>
            <person name="Saranga Y."/>
            <person name="Scheffler B.E."/>
            <person name="Scheffler J.A."/>
            <person name="Stelly D.M."/>
            <person name="Triplett B.A."/>
            <person name="Van Deynze A."/>
            <person name="Vaslin M.F."/>
            <person name="Waghmare V.N."/>
            <person name="Walford S.A."/>
            <person name="Wright R.J."/>
            <person name="Zaki E.A."/>
            <person name="Zhang T."/>
            <person name="Dennis E.S."/>
            <person name="Mayer K.F."/>
            <person name="Peterson D.G."/>
            <person name="Rokhsar D.S."/>
            <person name="Wang X."/>
            <person name="Schmutz J."/>
        </authorList>
    </citation>
    <scope>NUCLEOTIDE SEQUENCE [LARGE SCALE GENOMIC DNA]</scope>
</reference>
<evidence type="ECO:0000313" key="5">
    <source>
        <dbReference type="EMBL" id="KJB31007.1"/>
    </source>
</evidence>
<evidence type="ECO:0000256" key="2">
    <source>
        <dbReference type="ARBA" id="ARBA00023239"/>
    </source>
</evidence>
<dbReference type="FunFam" id="3.90.226.10:FF:000003">
    <property type="entry name" value="1,4-dihydroxy-2-naphthoyl-CoA synthase"/>
    <property type="match status" value="1"/>
</dbReference>
<evidence type="ECO:0000313" key="6">
    <source>
        <dbReference type="Proteomes" id="UP000032304"/>
    </source>
</evidence>
<dbReference type="GO" id="GO:0005829">
    <property type="term" value="C:cytosol"/>
    <property type="evidence" value="ECO:0007669"/>
    <property type="project" value="TreeGrafter"/>
</dbReference>
<dbReference type="NCBIfam" id="TIGR01929">
    <property type="entry name" value="menB"/>
    <property type="match status" value="1"/>
</dbReference>
<dbReference type="Gene3D" id="1.10.12.10">
    <property type="entry name" value="Lyase 2-enoyl-coa Hydratase, Chain A, domain 2"/>
    <property type="match status" value="1"/>
</dbReference>
<sequence>MAKISDNELNAVTRRIVTVYNHFLLPIGSGSNSGLTRGSIGLCNASMDDSYHRIHGEVASHEVEWKTACDEYGKEFTDIIYEKAIGEGIAKITINRPERRNAFRPQTIKELIRAFNDARDDSSIGVIILTGKGTKAFCSGGDQALRKADGYADFENFGRLNVLDLQVQIRRLPKPVIAMVAGYAVGGGHVLHMVCDLTIAADNAIFGQTGPKVGSFDAGYGSSIMSRLVGPKKAREMWFLARFYTASEAEKMGLVNAVVPLEKLEQETIKWCREILRNSPTAIRVLKAALNAVDDGHAGLQLVEMRHSYFMELKKGTRGKQHMWSVDAQISQNFQGDRKVEDWVDSNGFYFDITFIHFQRKLALLFNAPCFVTCKTISSAGF</sequence>
<dbReference type="STRING" id="29730.A0A0D2NEF9"/>
<evidence type="ECO:0000256" key="3">
    <source>
        <dbReference type="ARBA" id="ARBA00066833"/>
    </source>
</evidence>
<dbReference type="InterPro" id="IPR001753">
    <property type="entry name" value="Enoyl-CoA_hydra/iso"/>
</dbReference>
<gene>
    <name evidence="5" type="ORF">B456_005G181500</name>
</gene>
<dbReference type="InterPro" id="IPR014748">
    <property type="entry name" value="Enoyl-CoA_hydra_C"/>
</dbReference>
<comment type="similarity">
    <text evidence="4">Belongs to the enoyl-CoA hydratase/isomerase family.</text>
</comment>
<dbReference type="Gramene" id="KJB31007">
    <property type="protein sequence ID" value="KJB31007"/>
    <property type="gene ID" value="B456_005G181500"/>
</dbReference>
<dbReference type="CDD" id="cd06558">
    <property type="entry name" value="crotonase-like"/>
    <property type="match status" value="1"/>
</dbReference>
<dbReference type="NCBIfam" id="NF005637">
    <property type="entry name" value="PRK07396.1"/>
    <property type="match status" value="1"/>
</dbReference>
<dbReference type="PROSITE" id="PS00166">
    <property type="entry name" value="ENOYL_COA_HYDRATASE"/>
    <property type="match status" value="1"/>
</dbReference>
<dbReference type="HAMAP" id="MF_01934">
    <property type="entry name" value="MenB"/>
    <property type="match status" value="1"/>
</dbReference>
<dbReference type="EC" id="4.1.3.36" evidence="3"/>
<dbReference type="PANTHER" id="PTHR43113:SF1">
    <property type="entry name" value="1,4-DIHYDROXY-2-NAPHTHOYL-COA SYNTHASE, PEROXISOMAL"/>
    <property type="match status" value="1"/>
</dbReference>